<dbReference type="WBParaSite" id="ACOC_0001235701-mRNA-1">
    <property type="protein sequence ID" value="ACOC_0001235701-mRNA-1"/>
    <property type="gene ID" value="ACOC_0001235701"/>
</dbReference>
<keyword evidence="3" id="KW-1185">Reference proteome</keyword>
<evidence type="ECO:0000313" key="2">
    <source>
        <dbReference type="EMBL" id="VDM63943.1"/>
    </source>
</evidence>
<dbReference type="Proteomes" id="UP000267027">
    <property type="component" value="Unassembled WGS sequence"/>
</dbReference>
<evidence type="ECO:0000313" key="4">
    <source>
        <dbReference type="WBParaSite" id="ACOC_0001235701-mRNA-1"/>
    </source>
</evidence>
<feature type="chain" id="PRO_5043130459" evidence="1">
    <location>
        <begin position="22"/>
        <end position="153"/>
    </location>
</feature>
<evidence type="ECO:0000256" key="1">
    <source>
        <dbReference type="SAM" id="SignalP"/>
    </source>
</evidence>
<organism evidence="4">
    <name type="scientific">Angiostrongylus costaricensis</name>
    <name type="common">Nematode worm</name>
    <dbReference type="NCBI Taxonomy" id="334426"/>
    <lineage>
        <taxon>Eukaryota</taxon>
        <taxon>Metazoa</taxon>
        <taxon>Ecdysozoa</taxon>
        <taxon>Nematoda</taxon>
        <taxon>Chromadorea</taxon>
        <taxon>Rhabditida</taxon>
        <taxon>Rhabditina</taxon>
        <taxon>Rhabditomorpha</taxon>
        <taxon>Strongyloidea</taxon>
        <taxon>Metastrongylidae</taxon>
        <taxon>Angiostrongylus</taxon>
    </lineage>
</organism>
<feature type="signal peptide" evidence="1">
    <location>
        <begin position="1"/>
        <end position="21"/>
    </location>
</feature>
<accession>A0A0R3Q0C4</accession>
<reference evidence="4" key="1">
    <citation type="submission" date="2017-02" db="UniProtKB">
        <authorList>
            <consortium name="WormBaseParasite"/>
        </authorList>
    </citation>
    <scope>IDENTIFICATION</scope>
</reference>
<evidence type="ECO:0000313" key="3">
    <source>
        <dbReference type="Proteomes" id="UP000267027"/>
    </source>
</evidence>
<reference evidence="2 3" key="2">
    <citation type="submission" date="2018-11" db="EMBL/GenBank/DDBJ databases">
        <authorList>
            <consortium name="Pathogen Informatics"/>
        </authorList>
    </citation>
    <scope>NUCLEOTIDE SEQUENCE [LARGE SCALE GENOMIC DNA]</scope>
    <source>
        <strain evidence="2 3">Costa Rica</strain>
    </source>
</reference>
<sequence length="153" mass="17267">MKIIAAFLICVLYCVLGIGSGETCFRSEILRKRLEYKNGGEVHTLFVNAIKDFASYLRVEIDSNIIPRPDNDRVTQLHTTIAYFAFIAEAEQLYSLHGQVEFYDDKGTHWKTISAKISVGEKAISQISIDDDAAIWGECKQSAYLNSLIFPPR</sequence>
<dbReference type="EMBL" id="UYYA01005003">
    <property type="protein sequence ID" value="VDM63943.1"/>
    <property type="molecule type" value="Genomic_DNA"/>
</dbReference>
<keyword evidence="1" id="KW-0732">Signal</keyword>
<name>A0A0R3Q0C4_ANGCS</name>
<proteinExistence type="predicted"/>
<protein>
    <submittedName>
        <fullName evidence="4">Signal peptide-containing protein</fullName>
    </submittedName>
</protein>
<dbReference type="AlphaFoldDB" id="A0A0R3Q0C4"/>
<gene>
    <name evidence="2" type="ORF">ACOC_LOCUS12358</name>
</gene>